<dbReference type="EMBL" id="JASBNA010000002">
    <property type="protein sequence ID" value="KAK7694517.1"/>
    <property type="molecule type" value="Genomic_DNA"/>
</dbReference>
<sequence length="376" mass="41451">MRCSSEFSTIRRFRTLSPARALVTVDGFDPQTGAQCVYEMPYVALQSGQILGSEALSIGIAFPIQLLAGIICIRALIPFKCTAKSKLSKLLICHILGLELTNAVGFICAMTGFHWYLAMGQEILQKTYHLLNLHEPTCADLEAFQGLPAEMEDWVFKMNTINLIMNVAFAFTGLLTDSMLIWRCRQIWKFTLFSKAELIVILPAFLIVGETVLGILTLCGDDDTGTPLGIDFGMGYFGCSLALNVSLTLLIVYRLLRCKSQAQDVLGRGYGKHYSIISMLFAESAFMNAACSIVILASYKFSSDSLTVQMVFNICLAFTPAVQACSSYLIIHRGTRGFYGSWSADLPISHLSTLVFESNTPEGNEHNTVLNVRSQC</sequence>
<feature type="transmembrane region" description="Helical" evidence="1">
    <location>
        <begin position="55"/>
        <end position="77"/>
    </location>
</feature>
<proteinExistence type="predicted"/>
<dbReference type="AlphaFoldDB" id="A0AAW0GRJ1"/>
<accession>A0AAW0GRJ1</accession>
<gene>
    <name evidence="2" type="ORF">QCA50_001703</name>
</gene>
<evidence type="ECO:0000256" key="1">
    <source>
        <dbReference type="SAM" id="Phobius"/>
    </source>
</evidence>
<feature type="transmembrane region" description="Helical" evidence="1">
    <location>
        <begin position="276"/>
        <end position="299"/>
    </location>
</feature>
<feature type="transmembrane region" description="Helical" evidence="1">
    <location>
        <begin position="89"/>
        <end position="117"/>
    </location>
</feature>
<keyword evidence="1" id="KW-0472">Membrane</keyword>
<keyword evidence="3" id="KW-1185">Reference proteome</keyword>
<reference evidence="2 3" key="1">
    <citation type="submission" date="2022-09" db="EMBL/GenBank/DDBJ databases">
        <authorList>
            <person name="Palmer J.M."/>
        </authorList>
    </citation>
    <scope>NUCLEOTIDE SEQUENCE [LARGE SCALE GENOMIC DNA]</scope>
    <source>
        <strain evidence="2 3">DSM 7382</strain>
    </source>
</reference>
<evidence type="ECO:0000313" key="2">
    <source>
        <dbReference type="EMBL" id="KAK7694517.1"/>
    </source>
</evidence>
<feature type="transmembrane region" description="Helical" evidence="1">
    <location>
        <begin position="311"/>
        <end position="331"/>
    </location>
</feature>
<feature type="transmembrane region" description="Helical" evidence="1">
    <location>
        <begin position="163"/>
        <end position="184"/>
    </location>
</feature>
<evidence type="ECO:0000313" key="3">
    <source>
        <dbReference type="Proteomes" id="UP001385951"/>
    </source>
</evidence>
<keyword evidence="1" id="KW-0812">Transmembrane</keyword>
<name>A0AAW0GRJ1_9APHY</name>
<comment type="caution">
    <text evidence="2">The sequence shown here is derived from an EMBL/GenBank/DDBJ whole genome shotgun (WGS) entry which is preliminary data.</text>
</comment>
<feature type="transmembrane region" description="Helical" evidence="1">
    <location>
        <begin position="235"/>
        <end position="256"/>
    </location>
</feature>
<keyword evidence="1" id="KW-1133">Transmembrane helix</keyword>
<organism evidence="2 3">
    <name type="scientific">Cerrena zonata</name>
    <dbReference type="NCBI Taxonomy" id="2478898"/>
    <lineage>
        <taxon>Eukaryota</taxon>
        <taxon>Fungi</taxon>
        <taxon>Dikarya</taxon>
        <taxon>Basidiomycota</taxon>
        <taxon>Agaricomycotina</taxon>
        <taxon>Agaricomycetes</taxon>
        <taxon>Polyporales</taxon>
        <taxon>Cerrenaceae</taxon>
        <taxon>Cerrena</taxon>
    </lineage>
</organism>
<protein>
    <submittedName>
        <fullName evidence="2">Uncharacterized protein</fullName>
    </submittedName>
</protein>
<dbReference type="Proteomes" id="UP001385951">
    <property type="component" value="Unassembled WGS sequence"/>
</dbReference>
<feature type="transmembrane region" description="Helical" evidence="1">
    <location>
        <begin position="196"/>
        <end position="215"/>
    </location>
</feature>